<feature type="domain" description="PDZ" evidence="1">
    <location>
        <begin position="619"/>
        <end position="700"/>
    </location>
</feature>
<dbReference type="PROSITE" id="PS50106">
    <property type="entry name" value="PDZ"/>
    <property type="match status" value="5"/>
</dbReference>
<gene>
    <name evidence="2" type="primary">magi3</name>
    <name evidence="2" type="ORF">GZH46_00554</name>
</gene>
<dbReference type="CDD" id="cd06734">
    <property type="entry name" value="PDZ4_MAGI-1_3-like"/>
    <property type="match status" value="1"/>
</dbReference>
<dbReference type="PANTHER" id="PTHR10316">
    <property type="entry name" value="MEMBRANE ASSOCIATED GUANYLATE KINASE-RELATED"/>
    <property type="match status" value="1"/>
</dbReference>
<name>A0ABQ7SBS7_9ACAR</name>
<dbReference type="InterPro" id="IPR001478">
    <property type="entry name" value="PDZ"/>
</dbReference>
<organism evidence="2 3">
    <name type="scientific">Fragariocoptes setiger</name>
    <dbReference type="NCBI Taxonomy" id="1670756"/>
    <lineage>
        <taxon>Eukaryota</taxon>
        <taxon>Metazoa</taxon>
        <taxon>Ecdysozoa</taxon>
        <taxon>Arthropoda</taxon>
        <taxon>Chelicerata</taxon>
        <taxon>Arachnida</taxon>
        <taxon>Acari</taxon>
        <taxon>Acariformes</taxon>
        <taxon>Trombidiformes</taxon>
        <taxon>Prostigmata</taxon>
        <taxon>Eupodina</taxon>
        <taxon>Eriophyoidea</taxon>
        <taxon>Phytoptidae</taxon>
        <taxon>Fragariocoptes</taxon>
    </lineage>
</organism>
<feature type="non-terminal residue" evidence="2">
    <location>
        <position position="1"/>
    </location>
</feature>
<dbReference type="Proteomes" id="UP000825002">
    <property type="component" value="Unassembled WGS sequence"/>
</dbReference>
<dbReference type="SUPFAM" id="SSF50156">
    <property type="entry name" value="PDZ domain-like"/>
    <property type="match status" value="5"/>
</dbReference>
<evidence type="ECO:0000313" key="2">
    <source>
        <dbReference type="EMBL" id="KAG9510881.1"/>
    </source>
</evidence>
<dbReference type="Pfam" id="PF00595">
    <property type="entry name" value="PDZ"/>
    <property type="match status" value="4"/>
</dbReference>
<accession>A0ABQ7SBS7</accession>
<sequence length="830" mass="90466">QEPFEAHTYMSSDVASHGWTTLHDPNTTTGATTSPHYYMHDTINNNKFHQIERTFGIELTKGVNGFGFTLVEADLGLLIVKNIIPGGPAFDSGAIEPGDVLVSVDGKSVAGFLHIDIAQLFSTFVVGQRVRLAFSRGLRPLQDQDIYKNGNSLMYANMSQYAMSGPPIGIPPNMNSIANQQYVKNNPPANVIQDSIYGTRMMMNQCSPRSGIHSEAGFSQPPPPPTVQRSLVEPVDNHYVTNVSSYETEYDNYHYVTVTVRRGDQGFGFTISDDPVGQKVNKILDGIRCVELCQGDVLVTLNAEDISNLSHNELVATLKRCPIDQDATFVVKRKVQATVQPLPPPNMATTEAYVTQNVIPPHDSAQPHSQQGNDIEIRNLLPPIQNLSITDQVSVCTPATSSLYTTTGPIESNSSIITTNMPITVTSANNNTVPSNATTTAAIDTSNSSTLINCGATNIYGTLSPSHNQHQLLPRSIHTSDYGASLWGSLILDGSRSYEDGKSGIIDSFTFPNIESDIHNNLSDDDFEYYFVDLERGENGFGFRIMGGAETDKEISVGSIVIGGNAHKTGILKAGDEIISINDQNVMGATHQHVVELMSACTTNVRLMVRRHKYSDAYDVILNRNLDEGFGFVIISCANYALIGRIIEGSPAHRCQRLQIRDRIIAVNGRDITSSMTHPEIVNMIKESGHTLKLRIIPADCYAVELIRSPRGFGFSIRGGADSNGMPLFILRVAPNGPAHSLLNVGDQIIEINGISTVGMTHRQAATIISNSEGLVRLKLRRNYITTHAMVNSNSVESIDPGSGVVTNEAGQQFIMPRAFEETTVVNDWS</sequence>
<evidence type="ECO:0000313" key="3">
    <source>
        <dbReference type="Proteomes" id="UP000825002"/>
    </source>
</evidence>
<keyword evidence="3" id="KW-1185">Reference proteome</keyword>
<dbReference type="GO" id="GO:0016301">
    <property type="term" value="F:kinase activity"/>
    <property type="evidence" value="ECO:0007669"/>
    <property type="project" value="UniProtKB-KW"/>
</dbReference>
<comment type="caution">
    <text evidence="2">The sequence shown here is derived from an EMBL/GenBank/DDBJ whole genome shotgun (WGS) entry which is preliminary data.</text>
</comment>
<dbReference type="Gene3D" id="2.30.42.10">
    <property type="match status" value="5"/>
</dbReference>
<keyword evidence="2" id="KW-0418">Kinase</keyword>
<reference evidence="2 3" key="1">
    <citation type="submission" date="2020-10" db="EMBL/GenBank/DDBJ databases">
        <authorList>
            <person name="Klimov P.B."/>
            <person name="Dyachkov S.M."/>
            <person name="Chetverikov P.E."/>
        </authorList>
    </citation>
    <scope>NUCLEOTIDE SEQUENCE [LARGE SCALE GENOMIC DNA]</scope>
    <source>
        <strain evidence="2">BMOC 18-1129-001#AD2665</strain>
        <tissue evidence="2">Entire mites</tissue>
    </source>
</reference>
<dbReference type="SMART" id="SM00228">
    <property type="entry name" value="PDZ"/>
    <property type="match status" value="5"/>
</dbReference>
<protein>
    <submittedName>
        <fullName evidence="2">Membrane-associated guanylate kinase, WW and PDZ domain-containing protein 3</fullName>
    </submittedName>
</protein>
<feature type="domain" description="PDZ" evidence="1">
    <location>
        <begin position="531"/>
        <end position="613"/>
    </location>
</feature>
<dbReference type="EMBL" id="JAIFTH010000060">
    <property type="protein sequence ID" value="KAG9510881.1"/>
    <property type="molecule type" value="Genomic_DNA"/>
</dbReference>
<dbReference type="PANTHER" id="PTHR10316:SF40">
    <property type="entry name" value="LD27118P"/>
    <property type="match status" value="1"/>
</dbReference>
<feature type="domain" description="PDZ" evidence="1">
    <location>
        <begin position="703"/>
        <end position="784"/>
    </location>
</feature>
<evidence type="ECO:0000259" key="1">
    <source>
        <dbReference type="PROSITE" id="PS50106"/>
    </source>
</evidence>
<feature type="domain" description="PDZ" evidence="1">
    <location>
        <begin position="56"/>
        <end position="121"/>
    </location>
</feature>
<keyword evidence="2" id="KW-0808">Transferase</keyword>
<proteinExistence type="predicted"/>
<dbReference type="InterPro" id="IPR036034">
    <property type="entry name" value="PDZ_sf"/>
</dbReference>
<feature type="domain" description="PDZ" evidence="1">
    <location>
        <begin position="257"/>
        <end position="320"/>
    </location>
</feature>